<evidence type="ECO:0000313" key="2">
    <source>
        <dbReference type="EMBL" id="KAK7282132.1"/>
    </source>
</evidence>
<feature type="region of interest" description="Disordered" evidence="1">
    <location>
        <begin position="49"/>
        <end position="68"/>
    </location>
</feature>
<evidence type="ECO:0000256" key="1">
    <source>
        <dbReference type="SAM" id="MobiDB-lite"/>
    </source>
</evidence>
<dbReference type="AlphaFoldDB" id="A0AAN9FT48"/>
<comment type="caution">
    <text evidence="2">The sequence shown here is derived from an EMBL/GenBank/DDBJ whole genome shotgun (WGS) entry which is preliminary data.</text>
</comment>
<dbReference type="EMBL" id="JAYWIO010000002">
    <property type="protein sequence ID" value="KAK7282132.1"/>
    <property type="molecule type" value="Genomic_DNA"/>
</dbReference>
<keyword evidence="3" id="KW-1185">Reference proteome</keyword>
<name>A0AAN9FT48_CROPI</name>
<reference evidence="2 3" key="1">
    <citation type="submission" date="2024-01" db="EMBL/GenBank/DDBJ databases">
        <title>The genomes of 5 underutilized Papilionoideae crops provide insights into root nodulation and disease resistanc.</title>
        <authorList>
            <person name="Yuan L."/>
        </authorList>
    </citation>
    <scope>NUCLEOTIDE SEQUENCE [LARGE SCALE GENOMIC DNA]</scope>
    <source>
        <strain evidence="2">ZHUSHIDOU_FW_LH</strain>
        <tissue evidence="2">Leaf</tissue>
    </source>
</reference>
<protein>
    <submittedName>
        <fullName evidence="2">Uncharacterized protein</fullName>
    </submittedName>
</protein>
<dbReference type="Proteomes" id="UP001372338">
    <property type="component" value="Unassembled WGS sequence"/>
</dbReference>
<organism evidence="2 3">
    <name type="scientific">Crotalaria pallida</name>
    <name type="common">Smooth rattlebox</name>
    <name type="synonym">Crotalaria striata</name>
    <dbReference type="NCBI Taxonomy" id="3830"/>
    <lineage>
        <taxon>Eukaryota</taxon>
        <taxon>Viridiplantae</taxon>
        <taxon>Streptophyta</taxon>
        <taxon>Embryophyta</taxon>
        <taxon>Tracheophyta</taxon>
        <taxon>Spermatophyta</taxon>
        <taxon>Magnoliopsida</taxon>
        <taxon>eudicotyledons</taxon>
        <taxon>Gunneridae</taxon>
        <taxon>Pentapetalae</taxon>
        <taxon>rosids</taxon>
        <taxon>fabids</taxon>
        <taxon>Fabales</taxon>
        <taxon>Fabaceae</taxon>
        <taxon>Papilionoideae</taxon>
        <taxon>50 kb inversion clade</taxon>
        <taxon>genistoids sensu lato</taxon>
        <taxon>core genistoids</taxon>
        <taxon>Crotalarieae</taxon>
        <taxon>Crotalaria</taxon>
    </lineage>
</organism>
<gene>
    <name evidence="2" type="ORF">RIF29_10700</name>
</gene>
<evidence type="ECO:0000313" key="3">
    <source>
        <dbReference type="Proteomes" id="UP001372338"/>
    </source>
</evidence>
<proteinExistence type="predicted"/>
<accession>A0AAN9FT48</accession>
<sequence>MHLSILSPKPTNTNFFSLSFFVCKRLGRLCPLSFLLRCLISIPNLIKSPASLTSPEPRRNLHFSDFTP</sequence>